<reference evidence="3 4" key="1">
    <citation type="journal article" date="2015" name="Int. J. Syst. Evol. Microbiol.">
        <title>Aestuariivita atlantica sp. nov., isolated from deep sea sediment of the Atlantic Ocean.</title>
        <authorList>
            <person name="Li G."/>
            <person name="Lai Q."/>
            <person name="Du Y."/>
            <person name="Liu X."/>
            <person name="Sun F."/>
            <person name="Shao Z."/>
        </authorList>
    </citation>
    <scope>NUCLEOTIDE SEQUENCE [LARGE SCALE GENOMIC DNA]</scope>
    <source>
        <strain evidence="3 4">22II-S11-z3</strain>
    </source>
</reference>
<organism evidence="3 4">
    <name type="scientific">Pseudaestuariivita atlantica</name>
    <dbReference type="NCBI Taxonomy" id="1317121"/>
    <lineage>
        <taxon>Bacteria</taxon>
        <taxon>Pseudomonadati</taxon>
        <taxon>Pseudomonadota</taxon>
        <taxon>Alphaproteobacteria</taxon>
        <taxon>Rhodobacterales</taxon>
        <taxon>Paracoccaceae</taxon>
        <taxon>Pseudaestuariivita</taxon>
    </lineage>
</organism>
<dbReference type="AlphaFoldDB" id="A0A0L1JK38"/>
<dbReference type="RefSeq" id="WP_050532526.1">
    <property type="nucleotide sequence ID" value="NZ_AQQZ01000015.1"/>
</dbReference>
<dbReference type="Pfam" id="PF05239">
    <property type="entry name" value="PRC"/>
    <property type="match status" value="1"/>
</dbReference>
<dbReference type="OrthoDB" id="7876889at2"/>
<dbReference type="SUPFAM" id="SSF50346">
    <property type="entry name" value="PRC-barrel domain"/>
    <property type="match status" value="1"/>
</dbReference>
<gene>
    <name evidence="3" type="ORF">ATO11_19125</name>
</gene>
<accession>A0A0L1JK38</accession>
<dbReference type="PANTHER" id="PTHR36505">
    <property type="entry name" value="BLR1072 PROTEIN"/>
    <property type="match status" value="1"/>
</dbReference>
<dbReference type="STRING" id="1317121.ATO11_19125"/>
<dbReference type="PANTHER" id="PTHR36505:SF1">
    <property type="entry name" value="BLR1072 PROTEIN"/>
    <property type="match status" value="1"/>
</dbReference>
<dbReference type="Gene3D" id="2.30.30.240">
    <property type="entry name" value="PRC-barrel domain"/>
    <property type="match status" value="1"/>
</dbReference>
<evidence type="ECO:0000313" key="3">
    <source>
        <dbReference type="EMBL" id="KNG92111.1"/>
    </source>
</evidence>
<protein>
    <recommendedName>
        <fullName evidence="2">PRC-barrel domain-containing protein</fullName>
    </recommendedName>
</protein>
<sequence>MKDTIKIIATGALILAGTVAVHAQTVGETVLGVEVNVSKVVTEGYSANKLIGANVHNDQDKSIGYVHDLIIAPEGNLSLAILEVGGFLGIGSKWVAVPADMFEPGKTDNVVVLPRATAEELKKIPEFKYKS</sequence>
<dbReference type="Proteomes" id="UP000036938">
    <property type="component" value="Unassembled WGS sequence"/>
</dbReference>
<feature type="chain" id="PRO_5005553657" description="PRC-barrel domain-containing protein" evidence="1">
    <location>
        <begin position="24"/>
        <end position="131"/>
    </location>
</feature>
<comment type="caution">
    <text evidence="3">The sequence shown here is derived from an EMBL/GenBank/DDBJ whole genome shotgun (WGS) entry which is preliminary data.</text>
</comment>
<dbReference type="InterPro" id="IPR011033">
    <property type="entry name" value="PRC_barrel-like_sf"/>
</dbReference>
<dbReference type="EMBL" id="AQQZ01000015">
    <property type="protein sequence ID" value="KNG92111.1"/>
    <property type="molecule type" value="Genomic_DNA"/>
</dbReference>
<name>A0A0L1JK38_9RHOB</name>
<keyword evidence="1" id="KW-0732">Signal</keyword>
<proteinExistence type="predicted"/>
<evidence type="ECO:0000256" key="1">
    <source>
        <dbReference type="SAM" id="SignalP"/>
    </source>
</evidence>
<keyword evidence="4" id="KW-1185">Reference proteome</keyword>
<feature type="signal peptide" evidence="1">
    <location>
        <begin position="1"/>
        <end position="23"/>
    </location>
</feature>
<dbReference type="InterPro" id="IPR027275">
    <property type="entry name" value="PRC-brl_dom"/>
</dbReference>
<evidence type="ECO:0000259" key="2">
    <source>
        <dbReference type="Pfam" id="PF05239"/>
    </source>
</evidence>
<evidence type="ECO:0000313" key="4">
    <source>
        <dbReference type="Proteomes" id="UP000036938"/>
    </source>
</evidence>
<feature type="domain" description="PRC-barrel" evidence="2">
    <location>
        <begin position="44"/>
        <end position="113"/>
    </location>
</feature>